<feature type="region of interest" description="Disordered" evidence="6">
    <location>
        <begin position="304"/>
        <end position="335"/>
    </location>
</feature>
<feature type="compositionally biased region" description="Basic and acidic residues" evidence="6">
    <location>
        <begin position="569"/>
        <end position="580"/>
    </location>
</feature>
<protein>
    <recommendedName>
        <fullName evidence="7">Doublecortin domain-containing protein</fullName>
    </recommendedName>
</protein>
<evidence type="ECO:0000256" key="6">
    <source>
        <dbReference type="SAM" id="MobiDB-lite"/>
    </source>
</evidence>
<feature type="compositionally biased region" description="Polar residues" evidence="6">
    <location>
        <begin position="310"/>
        <end position="321"/>
    </location>
</feature>
<dbReference type="PANTHER" id="PTHR23005">
    <property type="entry name" value="RETINITIS PIGMENTOSA 1 PROTEIN"/>
    <property type="match status" value="1"/>
</dbReference>
<feature type="region of interest" description="Disordered" evidence="6">
    <location>
        <begin position="1"/>
        <end position="23"/>
    </location>
</feature>
<dbReference type="InterPro" id="IPR003533">
    <property type="entry name" value="Doublecortin_dom"/>
</dbReference>
<evidence type="ECO:0000256" key="1">
    <source>
        <dbReference type="ARBA" id="ARBA00004316"/>
    </source>
</evidence>
<sequence>MSEKAPPDPDPVQQDVSMGSRQTVASWPPIISNPLSPKRVCFYKSGDPQFSGLKVIITGRTFKTFDALLDSLSKKVPLPFGVRTITTPRGTHAVLSLEELEDGKAYLCSDQKKVKPINLEAARKRLVPWNTTPMASRGRRISPTPVGRVVKRDSSVVLHMPKTLTVFRNGDPSIRHTVLLQSSSSQTFETFLVHVSDVMQFRVVKLHTTDGGKNKGSMSGGLFDPHSNPLGSMDTVMPDCDRDSPAENGALGPHHNDIEKSFRINQDGSMTVEMKVRLTIKEEETIHWTTTLSRSCITSQLGAESILREPQQSRSLDSNRSLSEDPDDVGKGGPKVRLAVLPIGEEGVCKEGEDVGRVVAMKKPRIRRPPIPGMRVLREKEPSPQSIHTVSDIEVQENMEQTAEGTMVEKPRLARQLSGHPMANPRSAVSTAVANHSEGQSAFQSSKSEECFQIQNNGREITESSKVEEFMRDKSEVSRELDREKVTELQVVPDYRTVSRSVEIPEDLLEYVNSVLMSSSLVFSYNSKGNLRIEPDITFVGSVKRTFSANEHSQYGQKRLPSPNTSDLSDYRAETSESERCSSWPSVELSTESDREVSGGQPMTQGFVERYKGGNDTDFEESEAEGYSADCISSDPEGRTEEMGSLSYPKVKDPCGKPTKCTAPHTDEDMSNGVLIDNGRWLLKENHLIRKSPPVPSGMYGNAETTSAHGAGQHK</sequence>
<dbReference type="GO" id="GO:0035556">
    <property type="term" value="P:intracellular signal transduction"/>
    <property type="evidence" value="ECO:0007669"/>
    <property type="project" value="InterPro"/>
</dbReference>
<reference evidence="8" key="1">
    <citation type="journal article" date="2023" name="Science">
        <title>Genome structures resolve the early diversification of teleost fishes.</title>
        <authorList>
            <person name="Parey E."/>
            <person name="Louis A."/>
            <person name="Montfort J."/>
            <person name="Bouchez O."/>
            <person name="Roques C."/>
            <person name="Iampietro C."/>
            <person name="Lluch J."/>
            <person name="Castinel A."/>
            <person name="Donnadieu C."/>
            <person name="Desvignes T."/>
            <person name="Floi Bucao C."/>
            <person name="Jouanno E."/>
            <person name="Wen M."/>
            <person name="Mejri S."/>
            <person name="Dirks R."/>
            <person name="Jansen H."/>
            <person name="Henkel C."/>
            <person name="Chen W.J."/>
            <person name="Zahm M."/>
            <person name="Cabau C."/>
            <person name="Klopp C."/>
            <person name="Thompson A.W."/>
            <person name="Robinson-Rechavi M."/>
            <person name="Braasch I."/>
            <person name="Lecointre G."/>
            <person name="Bobe J."/>
            <person name="Postlethwait J.H."/>
            <person name="Berthelot C."/>
            <person name="Roest Crollius H."/>
            <person name="Guiguen Y."/>
        </authorList>
    </citation>
    <scope>NUCLEOTIDE SEQUENCE</scope>
    <source>
        <strain evidence="8">NC1722</strain>
    </source>
</reference>
<dbReference type="GO" id="GO:0005930">
    <property type="term" value="C:axoneme"/>
    <property type="evidence" value="ECO:0007669"/>
    <property type="project" value="TreeGrafter"/>
</dbReference>
<feature type="region of interest" description="Disordered" evidence="6">
    <location>
        <begin position="418"/>
        <end position="449"/>
    </location>
</feature>
<feature type="compositionally biased region" description="Polar residues" evidence="6">
    <location>
        <begin position="550"/>
        <end position="568"/>
    </location>
</feature>
<dbReference type="GO" id="GO:0035082">
    <property type="term" value="P:axoneme assembly"/>
    <property type="evidence" value="ECO:0007669"/>
    <property type="project" value="TreeGrafter"/>
</dbReference>
<evidence type="ECO:0000259" key="7">
    <source>
        <dbReference type="PROSITE" id="PS50309"/>
    </source>
</evidence>
<dbReference type="GO" id="GO:0060041">
    <property type="term" value="P:retina development in camera-type eye"/>
    <property type="evidence" value="ECO:0007669"/>
    <property type="project" value="TreeGrafter"/>
</dbReference>
<keyword evidence="5" id="KW-0966">Cell projection</keyword>
<feature type="domain" description="Doublecortin" evidence="7">
    <location>
        <begin position="162"/>
        <end position="213"/>
    </location>
</feature>
<evidence type="ECO:0000256" key="3">
    <source>
        <dbReference type="ARBA" id="ARBA00022490"/>
    </source>
</evidence>
<name>A0AAD7RAM9_9TELE</name>
<accession>A0AAD7RAM9</accession>
<dbReference type="InterPro" id="IPR036572">
    <property type="entry name" value="Doublecortin_dom_sf"/>
</dbReference>
<dbReference type="EMBL" id="JAINUG010000377">
    <property type="protein sequence ID" value="KAJ8372988.1"/>
    <property type="molecule type" value="Genomic_DNA"/>
</dbReference>
<feature type="region of interest" description="Disordered" evidence="6">
    <location>
        <begin position="619"/>
        <end position="672"/>
    </location>
</feature>
<evidence type="ECO:0000313" key="9">
    <source>
        <dbReference type="Proteomes" id="UP001221898"/>
    </source>
</evidence>
<dbReference type="SUPFAM" id="SSF89837">
    <property type="entry name" value="Doublecortin (DC)"/>
    <property type="match status" value="2"/>
</dbReference>
<dbReference type="AlphaFoldDB" id="A0AAD7RAM9"/>
<feature type="domain" description="Doublecortin" evidence="7">
    <location>
        <begin position="38"/>
        <end position="120"/>
    </location>
</feature>
<dbReference type="GO" id="GO:0042461">
    <property type="term" value="P:photoreceptor cell development"/>
    <property type="evidence" value="ECO:0007669"/>
    <property type="project" value="TreeGrafter"/>
</dbReference>
<dbReference type="PROSITE" id="PS50309">
    <property type="entry name" value="DC"/>
    <property type="match status" value="2"/>
</dbReference>
<organism evidence="8 9">
    <name type="scientific">Aldrovandia affinis</name>
    <dbReference type="NCBI Taxonomy" id="143900"/>
    <lineage>
        <taxon>Eukaryota</taxon>
        <taxon>Metazoa</taxon>
        <taxon>Chordata</taxon>
        <taxon>Craniata</taxon>
        <taxon>Vertebrata</taxon>
        <taxon>Euteleostomi</taxon>
        <taxon>Actinopterygii</taxon>
        <taxon>Neopterygii</taxon>
        <taxon>Teleostei</taxon>
        <taxon>Notacanthiformes</taxon>
        <taxon>Halosauridae</taxon>
        <taxon>Aldrovandia</taxon>
    </lineage>
</organism>
<evidence type="ECO:0000256" key="2">
    <source>
        <dbReference type="ARBA" id="ARBA00004496"/>
    </source>
</evidence>
<gene>
    <name evidence="8" type="ORF">AAFF_G00272250</name>
</gene>
<dbReference type="PANTHER" id="PTHR23005:SF4">
    <property type="entry name" value="OXYGEN-REGULATED PROTEIN 1"/>
    <property type="match status" value="1"/>
</dbReference>
<dbReference type="Gene3D" id="3.10.20.230">
    <property type="entry name" value="Doublecortin domain"/>
    <property type="match status" value="2"/>
</dbReference>
<dbReference type="FunFam" id="3.10.20.230:FF:000006">
    <property type="entry name" value="Oxygen-regulated protein 1"/>
    <property type="match status" value="1"/>
</dbReference>
<feature type="compositionally biased region" description="Polar residues" evidence="6">
    <location>
        <begin position="427"/>
        <end position="446"/>
    </location>
</feature>
<comment type="caution">
    <text evidence="8">The sequence shown here is derived from an EMBL/GenBank/DDBJ whole genome shotgun (WGS) entry which is preliminary data.</text>
</comment>
<feature type="region of interest" description="Disordered" evidence="6">
    <location>
        <begin position="550"/>
        <end position="607"/>
    </location>
</feature>
<keyword evidence="4" id="KW-0677">Repeat</keyword>
<dbReference type="GO" id="GO:0043005">
    <property type="term" value="C:neuron projection"/>
    <property type="evidence" value="ECO:0007669"/>
    <property type="project" value="UniProtKB-ARBA"/>
</dbReference>
<keyword evidence="3" id="KW-0963">Cytoplasm</keyword>
<feature type="region of interest" description="Disordered" evidence="6">
    <location>
        <begin position="691"/>
        <end position="715"/>
    </location>
</feature>
<evidence type="ECO:0000256" key="5">
    <source>
        <dbReference type="ARBA" id="ARBA00023273"/>
    </source>
</evidence>
<comment type="subcellular location">
    <subcellularLocation>
        <location evidence="1">Cell projection</location>
    </subcellularLocation>
    <subcellularLocation>
        <location evidence="2">Cytoplasm</location>
    </subcellularLocation>
</comment>
<evidence type="ECO:0000313" key="8">
    <source>
        <dbReference type="EMBL" id="KAJ8372988.1"/>
    </source>
</evidence>
<evidence type="ECO:0000256" key="4">
    <source>
        <dbReference type="ARBA" id="ARBA00022737"/>
    </source>
</evidence>
<dbReference type="Pfam" id="PF03607">
    <property type="entry name" value="DCX"/>
    <property type="match status" value="1"/>
</dbReference>
<dbReference type="Proteomes" id="UP001221898">
    <property type="component" value="Unassembled WGS sequence"/>
</dbReference>
<proteinExistence type="predicted"/>
<feature type="compositionally biased region" description="Polar residues" evidence="6">
    <location>
        <begin position="581"/>
        <end position="590"/>
    </location>
</feature>
<dbReference type="SMART" id="SM00537">
    <property type="entry name" value="DCX"/>
    <property type="match status" value="2"/>
</dbReference>
<keyword evidence="9" id="KW-1185">Reference proteome</keyword>